<dbReference type="EMBL" id="CP159373">
    <property type="protein sequence ID" value="XCN74134.1"/>
    <property type="molecule type" value="Genomic_DNA"/>
</dbReference>
<proteinExistence type="predicted"/>
<gene>
    <name evidence="2" type="ORF">Q3M24_05090</name>
</gene>
<feature type="signal peptide" evidence="1">
    <location>
        <begin position="1"/>
        <end position="27"/>
    </location>
</feature>
<name>A0AAU8LZ12_9BACT</name>
<evidence type="ECO:0000313" key="2">
    <source>
        <dbReference type="EMBL" id="XCN74134.1"/>
    </source>
</evidence>
<evidence type="ECO:0000256" key="1">
    <source>
        <dbReference type="SAM" id="SignalP"/>
    </source>
</evidence>
<keyword evidence="1" id="KW-0732">Signal</keyword>
<evidence type="ECO:0008006" key="3">
    <source>
        <dbReference type="Google" id="ProtNLM"/>
    </source>
</evidence>
<protein>
    <recommendedName>
        <fullName evidence="3">Porin domain-containing protein</fullName>
    </recommendedName>
</protein>
<reference evidence="2" key="2">
    <citation type="submission" date="2024-06" db="EMBL/GenBank/DDBJ databases">
        <authorList>
            <person name="Plum-Jensen L.E."/>
            <person name="Schramm A."/>
            <person name="Marshall I.P.G."/>
        </authorList>
    </citation>
    <scope>NUCLEOTIDE SEQUENCE</scope>
    <source>
        <strain evidence="2">Rat1</strain>
    </source>
</reference>
<feature type="chain" id="PRO_5043437244" description="Porin domain-containing protein" evidence="1">
    <location>
        <begin position="28"/>
        <end position="380"/>
    </location>
</feature>
<dbReference type="Gene3D" id="2.40.160.10">
    <property type="entry name" value="Porin"/>
    <property type="match status" value="1"/>
</dbReference>
<dbReference type="InterPro" id="IPR023614">
    <property type="entry name" value="Porin_dom_sf"/>
</dbReference>
<dbReference type="SUPFAM" id="SSF56935">
    <property type="entry name" value="Porins"/>
    <property type="match status" value="1"/>
</dbReference>
<organism evidence="2">
    <name type="scientific">Candidatus Electrothrix aestuarii</name>
    <dbReference type="NCBI Taxonomy" id="3062594"/>
    <lineage>
        <taxon>Bacteria</taxon>
        <taxon>Pseudomonadati</taxon>
        <taxon>Thermodesulfobacteriota</taxon>
        <taxon>Desulfobulbia</taxon>
        <taxon>Desulfobulbales</taxon>
        <taxon>Desulfobulbaceae</taxon>
        <taxon>Candidatus Electrothrix</taxon>
    </lineage>
</organism>
<reference evidence="2" key="1">
    <citation type="journal article" date="2024" name="Syst. Appl. Microbiol.">
        <title>First single-strain enrichments of Electrothrix cable bacteria, description of E. aestuarii sp. nov. and E. rattekaaiensis sp. nov., and proposal of a cable bacteria taxonomy following the rules of the SeqCode.</title>
        <authorList>
            <person name="Plum-Jensen L.E."/>
            <person name="Schramm A."/>
            <person name="Marshall I.P.G."/>
        </authorList>
    </citation>
    <scope>NUCLEOTIDE SEQUENCE</scope>
    <source>
        <strain evidence="2">Rat1</strain>
    </source>
</reference>
<accession>A0AAU8LZ12</accession>
<sequence>MKKCYSTGAITLTVGAMLVGGAVSASALEVNSGNDKVGLKLYGHINRAVMAVDDGNESKIFHVDNTNSESRIGINGEVSAYDSLTIGGTVEVEWQSNPSHKVSMQEESISSELKERKMEVYFDSEKLGKLSVGRGDMVSNGSSEVDLSGTGVAGNSGAADAGGGFAFYNTTSGVVAEGEEAKSITVGDVFDQMDGLSRRNRVRYDTPTLGGLSLGVSAGEKERADVALTYSGKFTDETQLKAVVAYSEPGEGVDYTLISGSASVLFGFGLNFTVAGGSRDLDNMPVNGDDPTFMYGKIGYKTKIFSVGSTACSFDYGVYSNIENQDTEEEGTAYGVQLVQKLSEYNTEIFAAYRNFELEDNTGADYEPISLALAGARIKF</sequence>
<dbReference type="KEGG" id="eaj:Q3M24_05090"/>
<dbReference type="AlphaFoldDB" id="A0AAU8LZ12"/>